<evidence type="ECO:0000313" key="2">
    <source>
        <dbReference type="EnsemblPlants" id="OMERI08G06480.1"/>
    </source>
</evidence>
<dbReference type="AlphaFoldDB" id="A0A0E0EJA7"/>
<dbReference type="Proteomes" id="UP000008021">
    <property type="component" value="Chromosome 8"/>
</dbReference>
<accession>A0A0E0EJA7</accession>
<keyword evidence="3" id="KW-1185">Reference proteome</keyword>
<feature type="compositionally biased region" description="Basic and acidic residues" evidence="1">
    <location>
        <begin position="116"/>
        <end position="133"/>
    </location>
</feature>
<name>A0A0E0EJA7_9ORYZ</name>
<proteinExistence type="predicted"/>
<dbReference type="Gramene" id="OMERI08G06480.1">
    <property type="protein sequence ID" value="OMERI08G06480.1"/>
    <property type="gene ID" value="OMERI08G06480"/>
</dbReference>
<feature type="region of interest" description="Disordered" evidence="1">
    <location>
        <begin position="110"/>
        <end position="152"/>
    </location>
</feature>
<reference evidence="2" key="2">
    <citation type="submission" date="2018-05" db="EMBL/GenBank/DDBJ databases">
        <title>OmerRS3 (Oryza meridionalis Reference Sequence Version 3).</title>
        <authorList>
            <person name="Zhang J."/>
            <person name="Kudrna D."/>
            <person name="Lee S."/>
            <person name="Talag J."/>
            <person name="Welchert J."/>
            <person name="Wing R.A."/>
        </authorList>
    </citation>
    <scope>NUCLEOTIDE SEQUENCE [LARGE SCALE GENOMIC DNA]</scope>
    <source>
        <strain evidence="2">cv. OR44</strain>
    </source>
</reference>
<evidence type="ECO:0000313" key="3">
    <source>
        <dbReference type="Proteomes" id="UP000008021"/>
    </source>
</evidence>
<dbReference type="EnsemblPlants" id="OMERI08G06480.1">
    <property type="protein sequence ID" value="OMERI08G06480.1"/>
    <property type="gene ID" value="OMERI08G06480"/>
</dbReference>
<sequence length="211" mass="23028">MGGRVARDCSESARNGGFWGVMVVDLEKITGREVTEFQQHSIGPLVHYGLVGVVFVGSKQIGRLAFLTVFSSSSSAATTGGHHRNVRLVRHFPLLPSSSSPIFETSCSPSCSGKHRGAEEDQVDVRREDEARRARVGGPGVQPAQGHGGRQLHQIRYTTSDRIFGDYPLLSRKVRMPSPRTLLTACRHKTPITLDLSRNPIFGDGKPSQVI</sequence>
<dbReference type="HOGENOM" id="CLU_1306622_0_0_1"/>
<reference evidence="2" key="1">
    <citation type="submission" date="2015-04" db="UniProtKB">
        <authorList>
            <consortium name="EnsemblPlants"/>
        </authorList>
    </citation>
    <scope>IDENTIFICATION</scope>
</reference>
<evidence type="ECO:0000256" key="1">
    <source>
        <dbReference type="SAM" id="MobiDB-lite"/>
    </source>
</evidence>
<organism evidence="2">
    <name type="scientific">Oryza meridionalis</name>
    <dbReference type="NCBI Taxonomy" id="40149"/>
    <lineage>
        <taxon>Eukaryota</taxon>
        <taxon>Viridiplantae</taxon>
        <taxon>Streptophyta</taxon>
        <taxon>Embryophyta</taxon>
        <taxon>Tracheophyta</taxon>
        <taxon>Spermatophyta</taxon>
        <taxon>Magnoliopsida</taxon>
        <taxon>Liliopsida</taxon>
        <taxon>Poales</taxon>
        <taxon>Poaceae</taxon>
        <taxon>BOP clade</taxon>
        <taxon>Oryzoideae</taxon>
        <taxon>Oryzeae</taxon>
        <taxon>Oryzinae</taxon>
        <taxon>Oryza</taxon>
    </lineage>
</organism>
<protein>
    <submittedName>
        <fullName evidence="2">Uncharacterized protein</fullName>
    </submittedName>
</protein>